<dbReference type="GeneID" id="42309652"/>
<organism evidence="1 2">
    <name type="scientific">Aneurinibacillus migulanus</name>
    <name type="common">Bacillus migulanus</name>
    <dbReference type="NCBI Taxonomy" id="47500"/>
    <lineage>
        <taxon>Bacteria</taxon>
        <taxon>Bacillati</taxon>
        <taxon>Bacillota</taxon>
        <taxon>Bacilli</taxon>
        <taxon>Bacillales</taxon>
        <taxon>Paenibacillaceae</taxon>
        <taxon>Aneurinibacillus group</taxon>
        <taxon>Aneurinibacillus</taxon>
    </lineage>
</organism>
<evidence type="ECO:0000313" key="1">
    <source>
        <dbReference type="EMBL" id="SDI81743.1"/>
    </source>
</evidence>
<dbReference type="AlphaFoldDB" id="A0A1G8NNF0"/>
<protein>
    <submittedName>
        <fullName evidence="1">Uncharacterized conserved protein (COG2071)</fullName>
    </submittedName>
</protein>
<dbReference type="InterPro" id="IPR018644">
    <property type="entry name" value="DUF2071"/>
</dbReference>
<dbReference type="EMBL" id="FNED01000008">
    <property type="protein sequence ID" value="SDI81743.1"/>
    <property type="molecule type" value="Genomic_DNA"/>
</dbReference>
<dbReference type="Proteomes" id="UP000182836">
    <property type="component" value="Unassembled WGS sequence"/>
</dbReference>
<accession>A0A1G8NNF0</accession>
<name>A0A1G8NNF0_ANEMI</name>
<dbReference type="PANTHER" id="PTHR39186:SF1">
    <property type="entry name" value="DUF2071 DOMAIN-CONTAINING PROTEIN"/>
    <property type="match status" value="1"/>
</dbReference>
<dbReference type="PANTHER" id="PTHR39186">
    <property type="entry name" value="DUF2071 FAMILY PROTEIN"/>
    <property type="match status" value="1"/>
</dbReference>
<sequence length="161" mass="18526">MNILQATSHPPLLPSAKPWVMTQTWHHLLFAHWPVTVAYIREFIPSPLTVDTIDGLAWVGIVPFNMSHIRFRGLSYIPGTSRFPEINVRTYIVHNGIPGVFFFSLDTTHPLAVIGARRFLSLPYYQAKTLCLLRYVSRLNSHSLFFITQEKRKFAFFHLSG</sequence>
<dbReference type="SUPFAM" id="SSF160104">
    <property type="entry name" value="Acetoacetate decarboxylase-like"/>
    <property type="match status" value="1"/>
</dbReference>
<dbReference type="InterPro" id="IPR023375">
    <property type="entry name" value="ADC_dom_sf"/>
</dbReference>
<dbReference type="RefSeq" id="WP_074714996.1">
    <property type="nucleotide sequence ID" value="NZ_BJOA01000060.1"/>
</dbReference>
<dbReference type="Pfam" id="PF09844">
    <property type="entry name" value="DUF2071"/>
    <property type="match status" value="1"/>
</dbReference>
<proteinExistence type="predicted"/>
<evidence type="ECO:0000313" key="2">
    <source>
        <dbReference type="Proteomes" id="UP000182836"/>
    </source>
</evidence>
<gene>
    <name evidence="1" type="ORF">SAMN04487909_10844</name>
</gene>
<reference evidence="1 2" key="1">
    <citation type="submission" date="2016-10" db="EMBL/GenBank/DDBJ databases">
        <authorList>
            <person name="de Groot N.N."/>
        </authorList>
    </citation>
    <scope>NUCLEOTIDE SEQUENCE [LARGE SCALE GENOMIC DNA]</scope>
    <source>
        <strain evidence="1 2">DSM 2895</strain>
    </source>
</reference>
<dbReference type="OrthoDB" id="150993at2"/>